<dbReference type="SMART" id="SM00422">
    <property type="entry name" value="HTH_MERR"/>
    <property type="match status" value="1"/>
</dbReference>
<dbReference type="EMBL" id="CP157355">
    <property type="protein sequence ID" value="XBM01185.1"/>
    <property type="molecule type" value="Genomic_DNA"/>
</dbReference>
<dbReference type="InterPro" id="IPR010499">
    <property type="entry name" value="AraC_E-bd"/>
</dbReference>
<dbReference type="InterPro" id="IPR011256">
    <property type="entry name" value="Reg_factor_effector_dom_sf"/>
</dbReference>
<evidence type="ECO:0000256" key="1">
    <source>
        <dbReference type="ARBA" id="ARBA00023125"/>
    </source>
</evidence>
<dbReference type="SUPFAM" id="SSF55136">
    <property type="entry name" value="Probable bacterial effector-binding domain"/>
    <property type="match status" value="1"/>
</dbReference>
<dbReference type="InterPro" id="IPR047057">
    <property type="entry name" value="MerR_fam"/>
</dbReference>
<dbReference type="CDD" id="cd01107">
    <property type="entry name" value="HTH_BmrR"/>
    <property type="match status" value="1"/>
</dbReference>
<name>A0AAU7FC75_9NEIS</name>
<dbReference type="SMART" id="SM00871">
    <property type="entry name" value="AraC_E_bind"/>
    <property type="match status" value="1"/>
</dbReference>
<reference evidence="3" key="1">
    <citation type="submission" date="2024-05" db="EMBL/GenBank/DDBJ databases">
        <authorList>
            <person name="Yang L."/>
            <person name="Pan L."/>
        </authorList>
    </citation>
    <scope>NUCLEOTIDE SEQUENCE</scope>
    <source>
        <strain evidence="3">FCG-7</strain>
    </source>
</reference>
<accession>A0AAU7FC75</accession>
<dbReference type="Pfam" id="PF13411">
    <property type="entry name" value="MerR_1"/>
    <property type="match status" value="1"/>
</dbReference>
<keyword evidence="1" id="KW-0238">DNA-binding</keyword>
<evidence type="ECO:0000313" key="3">
    <source>
        <dbReference type="EMBL" id="XBM01185.1"/>
    </source>
</evidence>
<dbReference type="Pfam" id="PF06445">
    <property type="entry name" value="GyrI-like"/>
    <property type="match status" value="1"/>
</dbReference>
<protein>
    <submittedName>
        <fullName evidence="3">MerR family transcriptional regulator</fullName>
    </submittedName>
</protein>
<dbReference type="GO" id="GO:0003677">
    <property type="term" value="F:DNA binding"/>
    <property type="evidence" value="ECO:0007669"/>
    <property type="project" value="UniProtKB-KW"/>
</dbReference>
<feature type="domain" description="HTH merR-type" evidence="2">
    <location>
        <begin position="1"/>
        <end position="71"/>
    </location>
</feature>
<dbReference type="PROSITE" id="PS50937">
    <property type="entry name" value="HTH_MERR_2"/>
    <property type="match status" value="1"/>
</dbReference>
<dbReference type="PANTHER" id="PTHR30204">
    <property type="entry name" value="REDOX-CYCLING DRUG-SENSING TRANSCRIPTIONAL ACTIVATOR SOXR"/>
    <property type="match status" value="1"/>
</dbReference>
<organism evidence="3">
    <name type="scientific">Chitinibacter mangrovi</name>
    <dbReference type="NCBI Taxonomy" id="3153927"/>
    <lineage>
        <taxon>Bacteria</taxon>
        <taxon>Pseudomonadati</taxon>
        <taxon>Pseudomonadota</taxon>
        <taxon>Betaproteobacteria</taxon>
        <taxon>Neisseriales</taxon>
        <taxon>Chitinibacteraceae</taxon>
        <taxon>Chitinibacter</taxon>
    </lineage>
</organism>
<dbReference type="InterPro" id="IPR029442">
    <property type="entry name" value="GyrI-like"/>
</dbReference>
<gene>
    <name evidence="3" type="ORF">ABHF33_02550</name>
</gene>
<dbReference type="PANTHER" id="PTHR30204:SF97">
    <property type="entry name" value="MERR FAMILY REGULATORY PROTEIN"/>
    <property type="match status" value="1"/>
</dbReference>
<evidence type="ECO:0000259" key="2">
    <source>
        <dbReference type="PROSITE" id="PS50937"/>
    </source>
</evidence>
<dbReference type="InterPro" id="IPR000551">
    <property type="entry name" value="MerR-type_HTH_dom"/>
</dbReference>
<sequence>MLTIGQMARCFGLTTKTLRHYDNIGLFRPTMTGNDNHYRYYRAEQIETLGRIVWLRQFGVALETIRELAEQGVLNDAATMREFLQDHATTMAAEIAKQQQVLTQLNYFLTQEWSIAAMQIPQRVTYPAKRIIGMLWQANDEESIPEMWQRFLMREHEIVRQNKSPDSYGVCQPLENGNWRYIAGVSVDSQTAIPVGMVAVDIPARTYACVEHRGVVSTMQETYQAAYQEWLPAAGMQVDEAIDFEHYGECFLGPTHPDSITKIYIPLKN</sequence>
<dbReference type="KEGG" id="cmav:ABHF33_02550"/>
<dbReference type="GO" id="GO:0003700">
    <property type="term" value="F:DNA-binding transcription factor activity"/>
    <property type="evidence" value="ECO:0007669"/>
    <property type="project" value="InterPro"/>
</dbReference>
<dbReference type="InterPro" id="IPR009061">
    <property type="entry name" value="DNA-bd_dom_put_sf"/>
</dbReference>
<dbReference type="SUPFAM" id="SSF46955">
    <property type="entry name" value="Putative DNA-binding domain"/>
    <property type="match status" value="1"/>
</dbReference>
<dbReference type="AlphaFoldDB" id="A0AAU7FC75"/>
<dbReference type="Gene3D" id="1.10.1660.10">
    <property type="match status" value="1"/>
</dbReference>
<dbReference type="Gene3D" id="3.20.80.10">
    <property type="entry name" value="Regulatory factor, effector binding domain"/>
    <property type="match status" value="1"/>
</dbReference>
<proteinExistence type="predicted"/>
<dbReference type="RefSeq" id="WP_348945491.1">
    <property type="nucleotide sequence ID" value="NZ_CP157355.1"/>
</dbReference>